<sequence length="222" mass="24187">MSTISTSKGPHPLLVKYLAELALHPLRTKSITTGTLCFLQEVLGSNLAGTPVKVSKDSSHLVRVLARAHVDTKAVKMAIYGFLVSAPLSHVLIGLLQRAFAGKTSVQSKIAQILASSLLISPIQTSAFLGSMAIINGATSLDEVVKTVRAGFFSVIRISWVVSPLSMSIAQKFIPVDLWVPFFNAIQFVLGTYFNVRVKQLKLAAARKEKLDREAKEKDRKE</sequence>
<keyword evidence="4 6" id="KW-1133">Transmembrane helix</keyword>
<reference evidence="7 8" key="1">
    <citation type="journal article" date="2018" name="Evol. Lett.">
        <title>Horizontal gene cluster transfer increased hallucinogenic mushroom diversity.</title>
        <authorList>
            <person name="Reynolds H.T."/>
            <person name="Vijayakumar V."/>
            <person name="Gluck-Thaler E."/>
            <person name="Korotkin H.B."/>
            <person name="Matheny P.B."/>
            <person name="Slot J.C."/>
        </authorList>
    </citation>
    <scope>NUCLEOTIDE SEQUENCE [LARGE SCALE GENOMIC DNA]</scope>
    <source>
        <strain evidence="7 8">2631</strain>
    </source>
</reference>
<protein>
    <submittedName>
        <fullName evidence="7">Uncharacterized protein</fullName>
    </submittedName>
</protein>
<dbReference type="InterPro" id="IPR007248">
    <property type="entry name" value="Mpv17_PMP22"/>
</dbReference>
<accession>A0A409VLC4</accession>
<dbReference type="PANTHER" id="PTHR11266:SF93">
    <property type="entry name" value="INTEGRAL MEMBRANE PROTEIN 25D9-6"/>
    <property type="match status" value="1"/>
</dbReference>
<keyword evidence="5 6" id="KW-0472">Membrane</keyword>
<dbReference type="InParanoid" id="A0A409VLC4"/>
<evidence type="ECO:0000256" key="6">
    <source>
        <dbReference type="RuleBase" id="RU363053"/>
    </source>
</evidence>
<evidence type="ECO:0000256" key="3">
    <source>
        <dbReference type="ARBA" id="ARBA00022692"/>
    </source>
</evidence>
<dbReference type="STRING" id="93625.A0A409VLC4"/>
<dbReference type="Pfam" id="PF04117">
    <property type="entry name" value="Mpv17_PMP22"/>
    <property type="match status" value="1"/>
</dbReference>
<evidence type="ECO:0000256" key="5">
    <source>
        <dbReference type="ARBA" id="ARBA00023136"/>
    </source>
</evidence>
<dbReference type="AlphaFoldDB" id="A0A409VLC4"/>
<comment type="similarity">
    <text evidence="2 6">Belongs to the peroxisomal membrane protein PXMP2/4 family.</text>
</comment>
<keyword evidence="8" id="KW-1185">Reference proteome</keyword>
<evidence type="ECO:0000256" key="1">
    <source>
        <dbReference type="ARBA" id="ARBA00004141"/>
    </source>
</evidence>
<keyword evidence="3 6" id="KW-0812">Transmembrane</keyword>
<evidence type="ECO:0000256" key="4">
    <source>
        <dbReference type="ARBA" id="ARBA00022989"/>
    </source>
</evidence>
<gene>
    <name evidence="7" type="ORF">CVT25_005661</name>
</gene>
<dbReference type="OrthoDB" id="860at2759"/>
<comment type="subcellular location">
    <subcellularLocation>
        <location evidence="1">Membrane</location>
        <topology evidence="1">Multi-pass membrane protein</topology>
    </subcellularLocation>
</comment>
<dbReference type="EMBL" id="NHYD01003976">
    <property type="protein sequence ID" value="PPQ67060.1"/>
    <property type="molecule type" value="Genomic_DNA"/>
</dbReference>
<feature type="transmembrane region" description="Helical" evidence="6">
    <location>
        <begin position="178"/>
        <end position="198"/>
    </location>
</feature>
<evidence type="ECO:0000313" key="8">
    <source>
        <dbReference type="Proteomes" id="UP000283269"/>
    </source>
</evidence>
<dbReference type="GO" id="GO:0005778">
    <property type="term" value="C:peroxisomal membrane"/>
    <property type="evidence" value="ECO:0007669"/>
    <property type="project" value="TreeGrafter"/>
</dbReference>
<organism evidence="7 8">
    <name type="scientific">Psilocybe cyanescens</name>
    <dbReference type="NCBI Taxonomy" id="93625"/>
    <lineage>
        <taxon>Eukaryota</taxon>
        <taxon>Fungi</taxon>
        <taxon>Dikarya</taxon>
        <taxon>Basidiomycota</taxon>
        <taxon>Agaricomycotina</taxon>
        <taxon>Agaricomycetes</taxon>
        <taxon>Agaricomycetidae</taxon>
        <taxon>Agaricales</taxon>
        <taxon>Agaricineae</taxon>
        <taxon>Strophariaceae</taxon>
        <taxon>Psilocybe</taxon>
    </lineage>
</organism>
<evidence type="ECO:0000256" key="2">
    <source>
        <dbReference type="ARBA" id="ARBA00006824"/>
    </source>
</evidence>
<dbReference type="Proteomes" id="UP000283269">
    <property type="component" value="Unassembled WGS sequence"/>
</dbReference>
<comment type="caution">
    <text evidence="7">The sequence shown here is derived from an EMBL/GenBank/DDBJ whole genome shotgun (WGS) entry which is preliminary data.</text>
</comment>
<feature type="transmembrane region" description="Helical" evidence="6">
    <location>
        <begin position="77"/>
        <end position="101"/>
    </location>
</feature>
<proteinExistence type="inferred from homology"/>
<feature type="transmembrane region" description="Helical" evidence="6">
    <location>
        <begin position="113"/>
        <end position="135"/>
    </location>
</feature>
<dbReference type="PANTHER" id="PTHR11266">
    <property type="entry name" value="PEROXISOMAL MEMBRANE PROTEIN 2, PXMP2 MPV17"/>
    <property type="match status" value="1"/>
</dbReference>
<evidence type="ECO:0000313" key="7">
    <source>
        <dbReference type="EMBL" id="PPQ67060.1"/>
    </source>
</evidence>
<name>A0A409VLC4_PSICY</name>